<keyword evidence="3" id="KW-1185">Reference proteome</keyword>
<gene>
    <name evidence="2" type="ORF">O3P69_015752</name>
</gene>
<feature type="compositionally biased region" description="Polar residues" evidence="1">
    <location>
        <begin position="164"/>
        <end position="178"/>
    </location>
</feature>
<evidence type="ECO:0000256" key="1">
    <source>
        <dbReference type="SAM" id="MobiDB-lite"/>
    </source>
</evidence>
<accession>A0AAW0T7Z5</accession>
<feature type="compositionally biased region" description="Low complexity" evidence="1">
    <location>
        <begin position="185"/>
        <end position="196"/>
    </location>
</feature>
<feature type="compositionally biased region" description="Basic and acidic residues" evidence="1">
    <location>
        <begin position="218"/>
        <end position="227"/>
    </location>
</feature>
<dbReference type="EMBL" id="JARAKH010000036">
    <property type="protein sequence ID" value="KAK8383506.1"/>
    <property type="molecule type" value="Genomic_DNA"/>
</dbReference>
<feature type="compositionally biased region" description="Basic and acidic residues" evidence="1">
    <location>
        <begin position="254"/>
        <end position="269"/>
    </location>
</feature>
<dbReference type="Proteomes" id="UP001487740">
    <property type="component" value="Unassembled WGS sequence"/>
</dbReference>
<feature type="compositionally biased region" description="Low complexity" evidence="1">
    <location>
        <begin position="298"/>
        <end position="316"/>
    </location>
</feature>
<name>A0AAW0T7Z5_SCYPA</name>
<organism evidence="2 3">
    <name type="scientific">Scylla paramamosain</name>
    <name type="common">Mud crab</name>
    <dbReference type="NCBI Taxonomy" id="85552"/>
    <lineage>
        <taxon>Eukaryota</taxon>
        <taxon>Metazoa</taxon>
        <taxon>Ecdysozoa</taxon>
        <taxon>Arthropoda</taxon>
        <taxon>Crustacea</taxon>
        <taxon>Multicrustacea</taxon>
        <taxon>Malacostraca</taxon>
        <taxon>Eumalacostraca</taxon>
        <taxon>Eucarida</taxon>
        <taxon>Decapoda</taxon>
        <taxon>Pleocyemata</taxon>
        <taxon>Brachyura</taxon>
        <taxon>Eubrachyura</taxon>
        <taxon>Portunoidea</taxon>
        <taxon>Portunidae</taxon>
        <taxon>Portuninae</taxon>
        <taxon>Scylla</taxon>
    </lineage>
</organism>
<feature type="compositionally biased region" description="Acidic residues" evidence="1">
    <location>
        <begin position="203"/>
        <end position="213"/>
    </location>
</feature>
<feature type="compositionally biased region" description="Gly residues" evidence="1">
    <location>
        <begin position="367"/>
        <end position="386"/>
    </location>
</feature>
<feature type="compositionally biased region" description="Acidic residues" evidence="1">
    <location>
        <begin position="241"/>
        <end position="253"/>
    </location>
</feature>
<feature type="region of interest" description="Disordered" evidence="1">
    <location>
        <begin position="21"/>
        <end position="48"/>
    </location>
</feature>
<proteinExistence type="predicted"/>
<evidence type="ECO:0000313" key="3">
    <source>
        <dbReference type="Proteomes" id="UP001487740"/>
    </source>
</evidence>
<reference evidence="2 3" key="1">
    <citation type="submission" date="2023-03" db="EMBL/GenBank/DDBJ databases">
        <title>High-quality genome of Scylla paramamosain provides insights in environmental adaptation.</title>
        <authorList>
            <person name="Zhang L."/>
        </authorList>
    </citation>
    <scope>NUCLEOTIDE SEQUENCE [LARGE SCALE GENOMIC DNA]</scope>
    <source>
        <strain evidence="2">LZ_2023a</strain>
        <tissue evidence="2">Muscle</tissue>
    </source>
</reference>
<feature type="compositionally biased region" description="Low complexity" evidence="1">
    <location>
        <begin position="323"/>
        <end position="332"/>
    </location>
</feature>
<feature type="region of interest" description="Disordered" evidence="1">
    <location>
        <begin position="163"/>
        <end position="386"/>
    </location>
</feature>
<evidence type="ECO:0000313" key="2">
    <source>
        <dbReference type="EMBL" id="KAK8383506.1"/>
    </source>
</evidence>
<sequence length="386" mass="42093">MLASPWTEGVRREWLAVVAPRQGRLGEEGEGADSPTSALPSHHPLDEVPLTTSFSREEIEALITARRDPPPCDVLPREEDQAMHVASPESLAAELERELTALRVHVLRSHALLHHYQSSSSQYGSRAEVSTPATQQALHHAQGVEVGVECDLCGPTCVPRPCDSTATQTPASPLSTTPECEEDAAAPLTATTTASTSGTRLEVEEEEVEEEGEQQQQQERERVETKPQARQKTIQWKEEFLEVEEEEEEEEEEEGRRAEDKEEEGRTVFDEGSSSQEEHELLLSVGGGAKEPRRPHQQHLQQQPQQQPPRSSAARSSGGGRQGSSSSSSSSSRRGRRRDHPDGQRAHPVQPQAGLRPPRPLQVSSAGVGGRGLGGQGDRGFMGVQG</sequence>
<comment type="caution">
    <text evidence="2">The sequence shown here is derived from an EMBL/GenBank/DDBJ whole genome shotgun (WGS) entry which is preliminary data.</text>
</comment>
<protein>
    <submittedName>
        <fullName evidence="2">Uncharacterized protein</fullName>
    </submittedName>
</protein>
<dbReference type="AlphaFoldDB" id="A0AAW0T7Z5"/>